<dbReference type="EMBL" id="JADQDQ010000001">
    <property type="protein sequence ID" value="MBF9235956.1"/>
    <property type="molecule type" value="Genomic_DNA"/>
</dbReference>
<feature type="domain" description="N-acetyltransferase" evidence="3">
    <location>
        <begin position="4"/>
        <end position="153"/>
    </location>
</feature>
<dbReference type="PANTHER" id="PTHR43877:SF2">
    <property type="entry name" value="AMINOALKYLPHOSPHONATE N-ACETYLTRANSFERASE-RELATED"/>
    <property type="match status" value="1"/>
</dbReference>
<reference evidence="4 5" key="1">
    <citation type="submission" date="2020-11" db="EMBL/GenBank/DDBJ databases">
        <authorList>
            <person name="Kim M.K."/>
        </authorList>
    </citation>
    <scope>NUCLEOTIDE SEQUENCE [LARGE SCALE GENOMIC DNA]</scope>
    <source>
        <strain evidence="4 5">BT683</strain>
    </source>
</reference>
<dbReference type="Proteomes" id="UP000597617">
    <property type="component" value="Unassembled WGS sequence"/>
</dbReference>
<evidence type="ECO:0000256" key="2">
    <source>
        <dbReference type="ARBA" id="ARBA00023315"/>
    </source>
</evidence>
<proteinExistence type="predicted"/>
<dbReference type="RefSeq" id="WP_196280341.1">
    <property type="nucleotide sequence ID" value="NZ_JADQDQ010000001.1"/>
</dbReference>
<dbReference type="CDD" id="cd04301">
    <property type="entry name" value="NAT_SF"/>
    <property type="match status" value="1"/>
</dbReference>
<dbReference type="SUPFAM" id="SSF55729">
    <property type="entry name" value="Acyl-CoA N-acyltransferases (Nat)"/>
    <property type="match status" value="1"/>
</dbReference>
<evidence type="ECO:0000313" key="4">
    <source>
        <dbReference type="EMBL" id="MBF9235956.1"/>
    </source>
</evidence>
<name>A0ABS0IC72_9BACT</name>
<sequence length="153" mass="17350">MNEVSIRLATLNDLETLLRFEQGVIEAERPFDPTLRHEAISYYNLPELLASSQSRLLVAECAQQLVGSGYARIQPAKAYHQHAEYAYLGFMYVAPAYRGQGINRLILDALKQWVAGQGLTEIRLEVYAHNQPARRAYEKAGFTAHLLEMRLSI</sequence>
<evidence type="ECO:0000313" key="5">
    <source>
        <dbReference type="Proteomes" id="UP000597617"/>
    </source>
</evidence>
<dbReference type="Pfam" id="PF00583">
    <property type="entry name" value="Acetyltransf_1"/>
    <property type="match status" value="1"/>
</dbReference>
<protein>
    <submittedName>
        <fullName evidence="4">GNAT family N-acetyltransferase</fullName>
    </submittedName>
</protein>
<dbReference type="PROSITE" id="PS51186">
    <property type="entry name" value="GNAT"/>
    <property type="match status" value="1"/>
</dbReference>
<keyword evidence="2" id="KW-0012">Acyltransferase</keyword>
<dbReference type="PANTHER" id="PTHR43877">
    <property type="entry name" value="AMINOALKYLPHOSPHONATE N-ACETYLTRANSFERASE-RELATED-RELATED"/>
    <property type="match status" value="1"/>
</dbReference>
<dbReference type="InterPro" id="IPR050832">
    <property type="entry name" value="Bact_Acetyltransf"/>
</dbReference>
<dbReference type="InterPro" id="IPR016181">
    <property type="entry name" value="Acyl_CoA_acyltransferase"/>
</dbReference>
<gene>
    <name evidence="4" type="ORF">I2I05_00970</name>
</gene>
<evidence type="ECO:0000259" key="3">
    <source>
        <dbReference type="PROSITE" id="PS51186"/>
    </source>
</evidence>
<accession>A0ABS0IC72</accession>
<comment type="caution">
    <text evidence="4">The sequence shown here is derived from an EMBL/GenBank/DDBJ whole genome shotgun (WGS) entry which is preliminary data.</text>
</comment>
<keyword evidence="1" id="KW-0808">Transferase</keyword>
<organism evidence="4 5">
    <name type="scientific">Hymenobacter jeongseonensis</name>
    <dbReference type="NCBI Taxonomy" id="2791027"/>
    <lineage>
        <taxon>Bacteria</taxon>
        <taxon>Pseudomonadati</taxon>
        <taxon>Bacteroidota</taxon>
        <taxon>Cytophagia</taxon>
        <taxon>Cytophagales</taxon>
        <taxon>Hymenobacteraceae</taxon>
        <taxon>Hymenobacter</taxon>
    </lineage>
</organism>
<dbReference type="Gene3D" id="3.40.630.30">
    <property type="match status" value="1"/>
</dbReference>
<keyword evidence="5" id="KW-1185">Reference proteome</keyword>
<evidence type="ECO:0000256" key="1">
    <source>
        <dbReference type="ARBA" id="ARBA00022679"/>
    </source>
</evidence>
<dbReference type="InterPro" id="IPR000182">
    <property type="entry name" value="GNAT_dom"/>
</dbReference>